<dbReference type="EMBL" id="NPBY01000012">
    <property type="protein sequence ID" value="PAD79453.1"/>
    <property type="molecule type" value="Genomic_DNA"/>
</dbReference>
<dbReference type="Pfam" id="PF13377">
    <property type="entry name" value="Peripla_BP_3"/>
    <property type="match status" value="1"/>
</dbReference>
<evidence type="ECO:0000256" key="2">
    <source>
        <dbReference type="ARBA" id="ARBA00023125"/>
    </source>
</evidence>
<dbReference type="InterPro" id="IPR028082">
    <property type="entry name" value="Peripla_BP_I"/>
</dbReference>
<reference evidence="6 7" key="1">
    <citation type="submission" date="2017-07" db="EMBL/GenBank/DDBJ databases">
        <title>Isolation and whole genome analysis of endospore-forming bacteria from heroin.</title>
        <authorList>
            <person name="Kalinowski J."/>
            <person name="Ahrens B."/>
            <person name="Al-Dilaimi A."/>
            <person name="Winkler A."/>
            <person name="Wibberg D."/>
            <person name="Schleenbecker U."/>
            <person name="Ruckert C."/>
            <person name="Wolfel R."/>
            <person name="Grass G."/>
        </authorList>
    </citation>
    <scope>NUCLEOTIDE SEQUENCE [LARGE SCALE GENOMIC DNA]</scope>
    <source>
        <strain evidence="6 7">7537-G1</strain>
    </source>
</reference>
<evidence type="ECO:0000256" key="3">
    <source>
        <dbReference type="ARBA" id="ARBA00023163"/>
    </source>
</evidence>
<proteinExistence type="predicted"/>
<dbReference type="SUPFAM" id="SSF53822">
    <property type="entry name" value="Periplasmic binding protein-like I"/>
    <property type="match status" value="1"/>
</dbReference>
<dbReference type="Gene3D" id="1.10.260.40">
    <property type="entry name" value="lambda repressor-like DNA-binding domains"/>
    <property type="match status" value="1"/>
</dbReference>
<dbReference type="PANTHER" id="PTHR30146">
    <property type="entry name" value="LACI-RELATED TRANSCRIPTIONAL REPRESSOR"/>
    <property type="match status" value="1"/>
</dbReference>
<dbReference type="InterPro" id="IPR001387">
    <property type="entry name" value="Cro/C1-type_HTH"/>
</dbReference>
<keyword evidence="2" id="KW-0238">DNA-binding</keyword>
<name>A0A268F283_9BACL</name>
<evidence type="ECO:0000256" key="1">
    <source>
        <dbReference type="ARBA" id="ARBA00023015"/>
    </source>
</evidence>
<dbReference type="Pfam" id="PF00356">
    <property type="entry name" value="LacI"/>
    <property type="match status" value="1"/>
</dbReference>
<dbReference type="PRINTS" id="PR00036">
    <property type="entry name" value="HTHLACI"/>
</dbReference>
<evidence type="ECO:0000259" key="5">
    <source>
        <dbReference type="PROSITE" id="PS50943"/>
    </source>
</evidence>
<dbReference type="InterPro" id="IPR046335">
    <property type="entry name" value="LacI/GalR-like_sensor"/>
</dbReference>
<feature type="domain" description="HTH cro/C1-type" evidence="5">
    <location>
        <begin position="4"/>
        <end position="51"/>
    </location>
</feature>
<evidence type="ECO:0000313" key="6">
    <source>
        <dbReference type="EMBL" id="PAD79453.1"/>
    </source>
</evidence>
<dbReference type="InterPro" id="IPR000843">
    <property type="entry name" value="HTH_LacI"/>
</dbReference>
<dbReference type="CDD" id="cd19975">
    <property type="entry name" value="PBP1_CcpA-like"/>
    <property type="match status" value="1"/>
</dbReference>
<dbReference type="PANTHER" id="PTHR30146:SF109">
    <property type="entry name" value="HTH-TYPE TRANSCRIPTIONAL REGULATOR GALS"/>
    <property type="match status" value="1"/>
</dbReference>
<dbReference type="AlphaFoldDB" id="A0A268F283"/>
<feature type="domain" description="HTH lacI-type" evidence="4">
    <location>
        <begin position="3"/>
        <end position="57"/>
    </location>
</feature>
<keyword evidence="3" id="KW-0804">Transcription</keyword>
<dbReference type="CDD" id="cd01392">
    <property type="entry name" value="HTH_LacI"/>
    <property type="match status" value="1"/>
</dbReference>
<dbReference type="PROSITE" id="PS00356">
    <property type="entry name" value="HTH_LACI_1"/>
    <property type="match status" value="1"/>
</dbReference>
<keyword evidence="1" id="KW-0805">Transcription regulation</keyword>
<dbReference type="Gene3D" id="3.40.50.2300">
    <property type="match status" value="2"/>
</dbReference>
<sequence length="339" mass="37762">MGASIKDVARRAGVSVTSVSRVLNGEKYVSQELLDKVNRAIEELNYTPSHIARSLKMQKTNTIGIIVPDLTSQFCSTILSSIEETASAQGYNLLVGNIAESMEKELRYLRVFQNMRVDGIIVMHQKFNQDILEFFEHASMPILFSSVKGPSSSYLSVLIDDYQAAFDATEHLISSGHEKIAFIGGDLADITSGFSRYNGYAEAMKKHGIEPDPRFVKFGDYKLPSGLRLMKEMLGEDEWPTVVFAASDDMAVGALNCALDHGLKVPEDMSIMGFDGSLITEVVRPAMTSMQQPVEELGKKSVEYMHHMIVNPEFTFDSDIILQHRLVERESCRPRLAHA</sequence>
<dbReference type="InterPro" id="IPR010982">
    <property type="entry name" value="Lambda_DNA-bd_dom_sf"/>
</dbReference>
<dbReference type="GO" id="GO:0003700">
    <property type="term" value="F:DNA-binding transcription factor activity"/>
    <property type="evidence" value="ECO:0007669"/>
    <property type="project" value="TreeGrafter"/>
</dbReference>
<gene>
    <name evidence="6" type="ORF">CHH67_04160</name>
</gene>
<organism evidence="6 7">
    <name type="scientific">Paenibacillus campinasensis</name>
    <dbReference type="NCBI Taxonomy" id="66347"/>
    <lineage>
        <taxon>Bacteria</taxon>
        <taxon>Bacillati</taxon>
        <taxon>Bacillota</taxon>
        <taxon>Bacilli</taxon>
        <taxon>Bacillales</taxon>
        <taxon>Paenibacillaceae</taxon>
        <taxon>Paenibacillus</taxon>
    </lineage>
</organism>
<dbReference type="GO" id="GO:0000976">
    <property type="term" value="F:transcription cis-regulatory region binding"/>
    <property type="evidence" value="ECO:0007669"/>
    <property type="project" value="TreeGrafter"/>
</dbReference>
<dbReference type="PROSITE" id="PS50932">
    <property type="entry name" value="HTH_LACI_2"/>
    <property type="match status" value="1"/>
</dbReference>
<evidence type="ECO:0000259" key="4">
    <source>
        <dbReference type="PROSITE" id="PS50932"/>
    </source>
</evidence>
<dbReference type="PROSITE" id="PS50943">
    <property type="entry name" value="HTH_CROC1"/>
    <property type="match status" value="1"/>
</dbReference>
<protein>
    <submittedName>
        <fullName evidence="6">LacI family transcriptional regulator</fullName>
    </submittedName>
</protein>
<accession>A0A268F283</accession>
<dbReference type="SUPFAM" id="SSF47413">
    <property type="entry name" value="lambda repressor-like DNA-binding domains"/>
    <property type="match status" value="1"/>
</dbReference>
<comment type="caution">
    <text evidence="6">The sequence shown here is derived from an EMBL/GenBank/DDBJ whole genome shotgun (WGS) entry which is preliminary data.</text>
</comment>
<dbReference type="SMART" id="SM00354">
    <property type="entry name" value="HTH_LACI"/>
    <property type="match status" value="1"/>
</dbReference>
<dbReference type="OrthoDB" id="9784962at2"/>
<evidence type="ECO:0000313" key="7">
    <source>
        <dbReference type="Proteomes" id="UP000215596"/>
    </source>
</evidence>
<dbReference type="Proteomes" id="UP000215596">
    <property type="component" value="Unassembled WGS sequence"/>
</dbReference>